<dbReference type="RefSeq" id="WP_316898718.1">
    <property type="nucleotide sequence ID" value="NZ_CATWHI010000001.1"/>
</dbReference>
<dbReference type="Pfam" id="PF21821">
    <property type="entry name" value="Dit_like"/>
    <property type="match status" value="1"/>
</dbReference>
<evidence type="ECO:0000313" key="3">
    <source>
        <dbReference type="EMBL" id="CAJ0737679.1"/>
    </source>
</evidence>
<feature type="region of interest" description="Disordered" evidence="1">
    <location>
        <begin position="167"/>
        <end position="190"/>
    </location>
</feature>
<feature type="domain" description="Dit-like phage tail protein N-terminal" evidence="2">
    <location>
        <begin position="42"/>
        <end position="163"/>
    </location>
</feature>
<keyword evidence="4" id="KW-1185">Reference proteome</keyword>
<organism evidence="3 4">
    <name type="scientific">Ralstonia edaphi</name>
    <dbReference type="NCBI Taxonomy" id="3058599"/>
    <lineage>
        <taxon>Bacteria</taxon>
        <taxon>Pseudomonadati</taxon>
        <taxon>Pseudomonadota</taxon>
        <taxon>Betaproteobacteria</taxon>
        <taxon>Burkholderiales</taxon>
        <taxon>Burkholderiaceae</taxon>
        <taxon>Ralstonia</taxon>
    </lineage>
</organism>
<accession>A0AB72WYP2</accession>
<protein>
    <recommendedName>
        <fullName evidence="2">Dit-like phage tail protein N-terminal domain-containing protein</fullName>
    </recommendedName>
</protein>
<dbReference type="InterPro" id="IPR048494">
    <property type="entry name" value="Dit-like_N"/>
</dbReference>
<feature type="compositionally biased region" description="Polar residues" evidence="1">
    <location>
        <begin position="170"/>
        <end position="190"/>
    </location>
</feature>
<comment type="caution">
    <text evidence="3">The sequence shown here is derived from an EMBL/GenBank/DDBJ whole genome shotgun (WGS) entry which is preliminary data.</text>
</comment>
<evidence type="ECO:0000256" key="1">
    <source>
        <dbReference type="SAM" id="MobiDB-lite"/>
    </source>
</evidence>
<reference evidence="3 4" key="1">
    <citation type="submission" date="2023-07" db="EMBL/GenBank/DDBJ databases">
        <authorList>
            <person name="Peeters C."/>
        </authorList>
    </citation>
    <scope>NUCLEOTIDE SEQUENCE [LARGE SCALE GENOMIC DNA]</scope>
    <source>
        <strain evidence="3 4">R-16034</strain>
    </source>
</reference>
<evidence type="ECO:0000313" key="4">
    <source>
        <dbReference type="Proteomes" id="UP001189225"/>
    </source>
</evidence>
<dbReference type="EMBL" id="CATWHI010000001">
    <property type="protein sequence ID" value="CAJ0737679.1"/>
    <property type="molecule type" value="Genomic_DNA"/>
</dbReference>
<dbReference type="AlphaFoldDB" id="A0AB72WYP2"/>
<evidence type="ECO:0000259" key="2">
    <source>
        <dbReference type="Pfam" id="PF21821"/>
    </source>
</evidence>
<gene>
    <name evidence="3" type="ORF">R16034_00809</name>
</gene>
<dbReference type="Proteomes" id="UP001189225">
    <property type="component" value="Unassembled WGS sequence"/>
</dbReference>
<proteinExistence type="predicted"/>
<name>A0AB72WYP2_9RALS</name>
<sequence>MTSLVTSGIALAAVAGADLISAIFMPKRSINSSLGTFSAYITLEEHHHDELVITDHPVEQGAQISDHAYKKPSELTITIGWTNSSIASITSLQFGNYSSYAYERLLKLQKNRELFSISTGKRKYQNMLIQSLDVTTDAKTENACVATLHCREVIIVQTTTTQLVPAENQAMPQKTGQSTNTGTKQPQATNTSLLYRGASALGLN</sequence>